<dbReference type="PROSITE" id="PS00585">
    <property type="entry name" value="RIBOSOMAL_S5"/>
    <property type="match status" value="1"/>
</dbReference>
<dbReference type="FunFam" id="3.30.230.10:FF:000002">
    <property type="entry name" value="30S ribosomal protein S5"/>
    <property type="match status" value="1"/>
</dbReference>
<dbReference type="Gene3D" id="3.30.160.20">
    <property type="match status" value="1"/>
</dbReference>
<reference evidence="11" key="1">
    <citation type="submission" date="2023-07" db="EMBL/GenBank/DDBJ databases">
        <title>Between Cages and Wild: Unraveling the Impact of Captivity on Animal Microbiomes and Antimicrobial Resistance.</title>
        <authorList>
            <person name="Schmartz G.P."/>
            <person name="Rehner J."/>
            <person name="Schuff M.J."/>
            <person name="Becker S.L."/>
            <person name="Kravczyk M."/>
            <person name="Gurevich A."/>
            <person name="Francke R."/>
            <person name="Mueller R."/>
            <person name="Keller V."/>
            <person name="Keller A."/>
        </authorList>
    </citation>
    <scope>NUCLEOTIDE SEQUENCE</scope>
    <source>
        <strain evidence="11">S39M_St_73</strain>
    </source>
</reference>
<evidence type="ECO:0000256" key="8">
    <source>
        <dbReference type="HAMAP-Rule" id="MF_01307"/>
    </source>
</evidence>
<evidence type="ECO:0000256" key="2">
    <source>
        <dbReference type="ARBA" id="ARBA00022730"/>
    </source>
</evidence>
<dbReference type="GO" id="GO:0006412">
    <property type="term" value="P:translation"/>
    <property type="evidence" value="ECO:0007669"/>
    <property type="project" value="UniProtKB-UniRule"/>
</dbReference>
<comment type="domain">
    <text evidence="8">The N-terminal domain interacts with the head of the 30S subunit; the C-terminal domain interacts with the body and contacts protein S4. The interaction surface between S4 and S5 is involved in control of translational fidelity.</text>
</comment>
<proteinExistence type="inferred from homology"/>
<dbReference type="InterPro" id="IPR005712">
    <property type="entry name" value="Ribosomal_uS5_bac-type"/>
</dbReference>
<keyword evidence="5 8" id="KW-0687">Ribonucleoprotein</keyword>
<dbReference type="Proteomes" id="UP001171751">
    <property type="component" value="Unassembled WGS sequence"/>
</dbReference>
<evidence type="ECO:0000256" key="7">
    <source>
        <dbReference type="ARBA" id="ARBA00062000"/>
    </source>
</evidence>
<accession>A0AA43ZTB5</accession>
<dbReference type="Pfam" id="PF03719">
    <property type="entry name" value="Ribosomal_S5_C"/>
    <property type="match status" value="1"/>
</dbReference>
<dbReference type="InterPro" id="IPR020568">
    <property type="entry name" value="Ribosomal_Su5_D2-typ_SF"/>
</dbReference>
<dbReference type="GO" id="GO:0019843">
    <property type="term" value="F:rRNA binding"/>
    <property type="evidence" value="ECO:0007669"/>
    <property type="project" value="UniProtKB-UniRule"/>
</dbReference>
<dbReference type="Gene3D" id="3.30.230.10">
    <property type="match status" value="1"/>
</dbReference>
<dbReference type="PANTHER" id="PTHR48277">
    <property type="entry name" value="MITOCHONDRIAL RIBOSOMAL PROTEIN S5"/>
    <property type="match status" value="1"/>
</dbReference>
<sequence>MARQKRRNDDGFEDRVVNINRVSKVVKGGRTMRFSALVVVGDRKGKVGYATGKAAEVPEAIRKAVENAKKNIIEVPTVGTSIPHETIGEFAGGKVLIKPAVEGSGVAAGGPVRAVMELAGVEDITAKSLGSDSPTNMVASTFEAIKQLKRVEEVAKLRGLSVDEILG</sequence>
<name>A0AA43ZTB5_9LACT</name>
<keyword evidence="4 8" id="KW-0689">Ribosomal protein</keyword>
<evidence type="ECO:0000259" key="10">
    <source>
        <dbReference type="PROSITE" id="PS50881"/>
    </source>
</evidence>
<dbReference type="GO" id="GO:0005737">
    <property type="term" value="C:cytoplasm"/>
    <property type="evidence" value="ECO:0007669"/>
    <property type="project" value="UniProtKB-ARBA"/>
</dbReference>
<dbReference type="PROSITE" id="PS50881">
    <property type="entry name" value="S5_DSRBD"/>
    <property type="match status" value="1"/>
</dbReference>
<evidence type="ECO:0000313" key="12">
    <source>
        <dbReference type="Proteomes" id="UP001171751"/>
    </source>
</evidence>
<comment type="subunit">
    <text evidence="7 8">Part of the 30S ribosomal subunit. Contacts proteins S4 and S8.</text>
</comment>
<evidence type="ECO:0000256" key="1">
    <source>
        <dbReference type="ARBA" id="ARBA00008945"/>
    </source>
</evidence>
<dbReference type="SUPFAM" id="SSF54211">
    <property type="entry name" value="Ribosomal protein S5 domain 2-like"/>
    <property type="match status" value="1"/>
</dbReference>
<dbReference type="InterPro" id="IPR018192">
    <property type="entry name" value="Ribosomal_uS5_N_CS"/>
</dbReference>
<dbReference type="InterPro" id="IPR000851">
    <property type="entry name" value="Ribosomal_uS5"/>
</dbReference>
<dbReference type="NCBIfam" id="TIGR01021">
    <property type="entry name" value="rpsE_bact"/>
    <property type="match status" value="1"/>
</dbReference>
<comment type="caution">
    <text evidence="11">The sequence shown here is derived from an EMBL/GenBank/DDBJ whole genome shotgun (WGS) entry which is preliminary data.</text>
</comment>
<gene>
    <name evidence="8 11" type="primary">rpsE</name>
    <name evidence="11" type="ORF">Q4F26_05590</name>
</gene>
<dbReference type="GO" id="GO:0042254">
    <property type="term" value="P:ribosome biogenesis"/>
    <property type="evidence" value="ECO:0007669"/>
    <property type="project" value="UniProtKB-ARBA"/>
</dbReference>
<dbReference type="GO" id="GO:0015935">
    <property type="term" value="C:small ribosomal subunit"/>
    <property type="evidence" value="ECO:0007669"/>
    <property type="project" value="InterPro"/>
</dbReference>
<evidence type="ECO:0000256" key="9">
    <source>
        <dbReference type="RuleBase" id="RU003823"/>
    </source>
</evidence>
<dbReference type="InterPro" id="IPR005324">
    <property type="entry name" value="Ribosomal_uS5_C"/>
</dbReference>
<dbReference type="AlphaFoldDB" id="A0AA43ZTB5"/>
<dbReference type="GO" id="GO:0003735">
    <property type="term" value="F:structural constituent of ribosome"/>
    <property type="evidence" value="ECO:0007669"/>
    <property type="project" value="UniProtKB-UniRule"/>
</dbReference>
<dbReference type="SUPFAM" id="SSF54768">
    <property type="entry name" value="dsRNA-binding domain-like"/>
    <property type="match status" value="1"/>
</dbReference>
<comment type="function">
    <text evidence="8">Located at the back of the 30S subunit body where it stabilizes the conformation of the head with respect to the body.</text>
</comment>
<comment type="similarity">
    <text evidence="1 8 9">Belongs to the universal ribosomal protein uS5 family.</text>
</comment>
<comment type="function">
    <text evidence="8">With S4 and S12 plays an important role in translational accuracy.</text>
</comment>
<organism evidence="11 12">
    <name type="scientific">Atopococcus tabaci</name>
    <dbReference type="NCBI Taxonomy" id="269774"/>
    <lineage>
        <taxon>Bacteria</taxon>
        <taxon>Bacillati</taxon>
        <taxon>Bacillota</taxon>
        <taxon>Bacilli</taxon>
        <taxon>Lactobacillales</taxon>
        <taxon>Carnobacteriaceae</taxon>
        <taxon>Atopococcus</taxon>
    </lineage>
</organism>
<evidence type="ECO:0000313" key="11">
    <source>
        <dbReference type="EMBL" id="MDO5457803.1"/>
    </source>
</evidence>
<evidence type="ECO:0000256" key="5">
    <source>
        <dbReference type="ARBA" id="ARBA00023274"/>
    </source>
</evidence>
<dbReference type="InterPro" id="IPR014721">
    <property type="entry name" value="Ribsml_uS5_D2-typ_fold_subgr"/>
</dbReference>
<evidence type="ECO:0000256" key="3">
    <source>
        <dbReference type="ARBA" id="ARBA00022884"/>
    </source>
</evidence>
<dbReference type="InterPro" id="IPR013810">
    <property type="entry name" value="Ribosomal_uS5_N"/>
</dbReference>
<dbReference type="PANTHER" id="PTHR48277:SF1">
    <property type="entry name" value="MITOCHONDRIAL RIBOSOMAL PROTEIN S5"/>
    <property type="match status" value="1"/>
</dbReference>
<dbReference type="HAMAP" id="MF_01307_B">
    <property type="entry name" value="Ribosomal_uS5_B"/>
    <property type="match status" value="1"/>
</dbReference>
<keyword evidence="2 8" id="KW-0699">rRNA-binding</keyword>
<keyword evidence="12" id="KW-1185">Reference proteome</keyword>
<dbReference type="FunFam" id="3.30.160.20:FF:000001">
    <property type="entry name" value="30S ribosomal protein S5"/>
    <property type="match status" value="1"/>
</dbReference>
<dbReference type="EMBL" id="JAUNQW010000026">
    <property type="protein sequence ID" value="MDO5457803.1"/>
    <property type="molecule type" value="Genomic_DNA"/>
</dbReference>
<evidence type="ECO:0000256" key="4">
    <source>
        <dbReference type="ARBA" id="ARBA00022980"/>
    </source>
</evidence>
<protein>
    <recommendedName>
        <fullName evidence="6 8">Small ribosomal subunit protein uS5</fullName>
    </recommendedName>
</protein>
<dbReference type="Pfam" id="PF00333">
    <property type="entry name" value="Ribosomal_S5"/>
    <property type="match status" value="1"/>
</dbReference>
<feature type="domain" description="S5 DRBM" evidence="10">
    <location>
        <begin position="12"/>
        <end position="75"/>
    </location>
</feature>
<evidence type="ECO:0000256" key="6">
    <source>
        <dbReference type="ARBA" id="ARBA00035255"/>
    </source>
</evidence>
<keyword evidence="3 8" id="KW-0694">RNA-binding</keyword>